<keyword evidence="15" id="KW-1185">Reference proteome</keyword>
<dbReference type="OMA" id="DHICTKC"/>
<dbReference type="SUPFAM" id="SSF57783">
    <property type="entry name" value="Zinc beta-ribbon"/>
    <property type="match status" value="1"/>
</dbReference>
<evidence type="ECO:0000313" key="15">
    <source>
        <dbReference type="Proteomes" id="UP000007266"/>
    </source>
</evidence>
<reference evidence="14 15" key="1">
    <citation type="journal article" date="2008" name="Nature">
        <title>The genome of the model beetle and pest Tribolium castaneum.</title>
        <authorList>
            <consortium name="Tribolium Genome Sequencing Consortium"/>
            <person name="Richards S."/>
            <person name="Gibbs R.A."/>
            <person name="Weinstock G.M."/>
            <person name="Brown S.J."/>
            <person name="Denell R."/>
            <person name="Beeman R.W."/>
            <person name="Gibbs R."/>
            <person name="Beeman R.W."/>
            <person name="Brown S.J."/>
            <person name="Bucher G."/>
            <person name="Friedrich M."/>
            <person name="Grimmelikhuijzen C.J."/>
            <person name="Klingler M."/>
            <person name="Lorenzen M."/>
            <person name="Richards S."/>
            <person name="Roth S."/>
            <person name="Schroder R."/>
            <person name="Tautz D."/>
            <person name="Zdobnov E.M."/>
            <person name="Muzny D."/>
            <person name="Gibbs R.A."/>
            <person name="Weinstock G.M."/>
            <person name="Attaway T."/>
            <person name="Bell S."/>
            <person name="Buhay C.J."/>
            <person name="Chandrabose M.N."/>
            <person name="Chavez D."/>
            <person name="Clerk-Blankenburg K.P."/>
            <person name="Cree A."/>
            <person name="Dao M."/>
            <person name="Davis C."/>
            <person name="Chacko J."/>
            <person name="Dinh H."/>
            <person name="Dugan-Rocha S."/>
            <person name="Fowler G."/>
            <person name="Garner T.T."/>
            <person name="Garnes J."/>
            <person name="Gnirke A."/>
            <person name="Hawes A."/>
            <person name="Hernandez J."/>
            <person name="Hines S."/>
            <person name="Holder M."/>
            <person name="Hume J."/>
            <person name="Jhangiani S.N."/>
            <person name="Joshi V."/>
            <person name="Khan Z.M."/>
            <person name="Jackson L."/>
            <person name="Kovar C."/>
            <person name="Kowis A."/>
            <person name="Lee S."/>
            <person name="Lewis L.R."/>
            <person name="Margolis J."/>
            <person name="Morgan M."/>
            <person name="Nazareth L.V."/>
            <person name="Nguyen N."/>
            <person name="Okwuonu G."/>
            <person name="Parker D."/>
            <person name="Richards S."/>
            <person name="Ruiz S.J."/>
            <person name="Santibanez J."/>
            <person name="Savard J."/>
            <person name="Scherer S.E."/>
            <person name="Schneider B."/>
            <person name="Sodergren E."/>
            <person name="Tautz D."/>
            <person name="Vattahil S."/>
            <person name="Villasana D."/>
            <person name="White C.S."/>
            <person name="Wright R."/>
            <person name="Park Y."/>
            <person name="Beeman R.W."/>
            <person name="Lord J."/>
            <person name="Oppert B."/>
            <person name="Lorenzen M."/>
            <person name="Brown S."/>
            <person name="Wang L."/>
            <person name="Savard J."/>
            <person name="Tautz D."/>
            <person name="Richards S."/>
            <person name="Weinstock G."/>
            <person name="Gibbs R.A."/>
            <person name="Liu Y."/>
            <person name="Worley K."/>
            <person name="Weinstock G."/>
            <person name="Elsik C.G."/>
            <person name="Reese J.T."/>
            <person name="Elhaik E."/>
            <person name="Landan G."/>
            <person name="Graur D."/>
            <person name="Arensburger P."/>
            <person name="Atkinson P."/>
            <person name="Beeman R.W."/>
            <person name="Beidler J."/>
            <person name="Brown S.J."/>
            <person name="Demuth J.P."/>
            <person name="Drury D.W."/>
            <person name="Du Y.Z."/>
            <person name="Fujiwara H."/>
            <person name="Lorenzen M."/>
            <person name="Maselli V."/>
            <person name="Osanai M."/>
            <person name="Park Y."/>
            <person name="Robertson H.M."/>
            <person name="Tu Z."/>
            <person name="Wang J.J."/>
            <person name="Wang S."/>
            <person name="Richards S."/>
            <person name="Song H."/>
            <person name="Zhang L."/>
            <person name="Sodergren E."/>
            <person name="Werner D."/>
            <person name="Stanke M."/>
            <person name="Morgenstern B."/>
            <person name="Solovyev V."/>
            <person name="Kosarev P."/>
            <person name="Brown G."/>
            <person name="Chen H.C."/>
            <person name="Ermolaeva O."/>
            <person name="Hlavina W."/>
            <person name="Kapustin Y."/>
            <person name="Kiryutin B."/>
            <person name="Kitts P."/>
            <person name="Maglott D."/>
            <person name="Pruitt K."/>
            <person name="Sapojnikov V."/>
            <person name="Souvorov A."/>
            <person name="Mackey A.J."/>
            <person name="Waterhouse R.M."/>
            <person name="Wyder S."/>
            <person name="Zdobnov E.M."/>
            <person name="Zdobnov E.M."/>
            <person name="Wyder S."/>
            <person name="Kriventseva E.V."/>
            <person name="Kadowaki T."/>
            <person name="Bork P."/>
            <person name="Aranda M."/>
            <person name="Bao R."/>
            <person name="Beermann A."/>
            <person name="Berns N."/>
            <person name="Bolognesi R."/>
            <person name="Bonneton F."/>
            <person name="Bopp D."/>
            <person name="Brown S.J."/>
            <person name="Bucher G."/>
            <person name="Butts T."/>
            <person name="Chaumot A."/>
            <person name="Denell R.E."/>
            <person name="Ferrier D.E."/>
            <person name="Friedrich M."/>
            <person name="Gordon C.M."/>
            <person name="Jindra M."/>
            <person name="Klingler M."/>
            <person name="Lan Q."/>
            <person name="Lattorff H.M."/>
            <person name="Laudet V."/>
            <person name="von Levetsow C."/>
            <person name="Liu Z."/>
            <person name="Lutz R."/>
            <person name="Lynch J.A."/>
            <person name="da Fonseca R.N."/>
            <person name="Posnien N."/>
            <person name="Reuter R."/>
            <person name="Roth S."/>
            <person name="Savard J."/>
            <person name="Schinko J.B."/>
            <person name="Schmitt C."/>
            <person name="Schoppmeier M."/>
            <person name="Schroder R."/>
            <person name="Shippy T.D."/>
            <person name="Simonnet F."/>
            <person name="Marques-Souza H."/>
            <person name="Tautz D."/>
            <person name="Tomoyasu Y."/>
            <person name="Trauner J."/>
            <person name="Van der Zee M."/>
            <person name="Vervoort M."/>
            <person name="Wittkopp N."/>
            <person name="Wimmer E.A."/>
            <person name="Yang X."/>
            <person name="Jones A.K."/>
            <person name="Sattelle D.B."/>
            <person name="Ebert P.R."/>
            <person name="Nelson D."/>
            <person name="Scott J.G."/>
            <person name="Beeman R.W."/>
            <person name="Muthukrishnan S."/>
            <person name="Kramer K.J."/>
            <person name="Arakane Y."/>
            <person name="Beeman R.W."/>
            <person name="Zhu Q."/>
            <person name="Hogenkamp D."/>
            <person name="Dixit R."/>
            <person name="Oppert B."/>
            <person name="Jiang H."/>
            <person name="Zou Z."/>
            <person name="Marshall J."/>
            <person name="Elpidina E."/>
            <person name="Vinokurov K."/>
            <person name="Oppert C."/>
            <person name="Zou Z."/>
            <person name="Evans J."/>
            <person name="Lu Z."/>
            <person name="Zhao P."/>
            <person name="Sumathipala N."/>
            <person name="Altincicek B."/>
            <person name="Vilcinskas A."/>
            <person name="Williams M."/>
            <person name="Hultmark D."/>
            <person name="Hetru C."/>
            <person name="Jiang H."/>
            <person name="Grimmelikhuijzen C.J."/>
            <person name="Hauser F."/>
            <person name="Cazzamali G."/>
            <person name="Williamson M."/>
            <person name="Park Y."/>
            <person name="Li B."/>
            <person name="Tanaka Y."/>
            <person name="Predel R."/>
            <person name="Neupert S."/>
            <person name="Schachtner J."/>
            <person name="Verleyen P."/>
            <person name="Raible F."/>
            <person name="Bork P."/>
            <person name="Friedrich M."/>
            <person name="Walden K.K."/>
            <person name="Robertson H.M."/>
            <person name="Angeli S."/>
            <person name="Foret S."/>
            <person name="Bucher G."/>
            <person name="Schuetz S."/>
            <person name="Maleszka R."/>
            <person name="Wimmer E.A."/>
            <person name="Beeman R.W."/>
            <person name="Lorenzen M."/>
            <person name="Tomoyasu Y."/>
            <person name="Miller S.C."/>
            <person name="Grossmann D."/>
            <person name="Bucher G."/>
        </authorList>
    </citation>
    <scope>NUCLEOTIDE SEQUENCE [LARGE SCALE GENOMIC DNA]</scope>
    <source>
        <strain evidence="14 15">Georgia GA2</strain>
    </source>
</reference>
<feature type="zinc finger region" description="C4-type" evidence="11">
    <location>
        <begin position="14"/>
        <end position="35"/>
    </location>
</feature>
<dbReference type="InterPro" id="IPR001222">
    <property type="entry name" value="Znf_TFIIS"/>
</dbReference>
<dbReference type="PhylomeDB" id="D6WBZ4"/>
<dbReference type="GO" id="GO:0003899">
    <property type="term" value="F:DNA-directed RNA polymerase activity"/>
    <property type="evidence" value="ECO:0007669"/>
    <property type="project" value="InterPro"/>
</dbReference>
<evidence type="ECO:0000256" key="4">
    <source>
        <dbReference type="ARBA" id="ARBA00022771"/>
    </source>
</evidence>
<comment type="similarity">
    <text evidence="9">Belongs to the archaeal rpoM/eukaryotic RPA12/RPB9/RPC11 RNA polymerase family.</text>
</comment>
<feature type="binding site" evidence="10">
    <location>
        <position position="32"/>
    </location>
    <ligand>
        <name>Zn(2+)</name>
        <dbReference type="ChEBI" id="CHEBI:29105"/>
        <label>1</label>
    </ligand>
</feature>
<feature type="binding site" evidence="10">
    <location>
        <position position="89"/>
    </location>
    <ligand>
        <name>Zn(2+)</name>
        <dbReference type="ChEBI" id="CHEBI:29105"/>
        <label>2</label>
    </ligand>
</feature>
<proteinExistence type="inferred from homology"/>
<dbReference type="AlphaFoldDB" id="D6WBZ4"/>
<comment type="subcellular location">
    <subcellularLocation>
        <location evidence="1">Nucleus</location>
        <location evidence="1">Nucleolus</location>
    </subcellularLocation>
</comment>
<keyword evidence="3 10" id="KW-0479">Metal-binding</keyword>
<evidence type="ECO:0000256" key="3">
    <source>
        <dbReference type="ARBA" id="ARBA00022723"/>
    </source>
</evidence>
<dbReference type="GO" id="GO:0003676">
    <property type="term" value="F:nucleic acid binding"/>
    <property type="evidence" value="ECO:0007669"/>
    <property type="project" value="InterPro"/>
</dbReference>
<dbReference type="PIRSF" id="PIRSF005586">
    <property type="entry name" value="RNApol_RpoM"/>
    <property type="match status" value="1"/>
</dbReference>
<keyword evidence="6 9" id="KW-0804">Transcription</keyword>
<evidence type="ECO:0000256" key="2">
    <source>
        <dbReference type="ARBA" id="ARBA00022478"/>
    </source>
</evidence>
<protein>
    <recommendedName>
        <fullName evidence="9">DNA-directed RNA polymerase subunit</fullName>
    </recommendedName>
</protein>
<keyword evidence="4 11" id="KW-0863">Zinc-finger</keyword>
<dbReference type="PANTHER" id="PTHR11239:SF14">
    <property type="entry name" value="DNA-DIRECTED RNA POLYMERASE I SUBUNIT RPA12"/>
    <property type="match status" value="1"/>
</dbReference>
<reference evidence="14 15" key="2">
    <citation type="journal article" date="2010" name="Nucleic Acids Res.">
        <title>BeetleBase in 2010: revisions to provide comprehensive genomic information for Tribolium castaneum.</title>
        <authorList>
            <person name="Kim H.S."/>
            <person name="Murphy T."/>
            <person name="Xia J."/>
            <person name="Caragea D."/>
            <person name="Park Y."/>
            <person name="Beeman R.W."/>
            <person name="Lorenzen M.D."/>
            <person name="Butcher S."/>
            <person name="Manak J.R."/>
            <person name="Brown S.J."/>
        </authorList>
    </citation>
    <scope>GENOME REANNOTATION</scope>
    <source>
        <strain evidence="14 15">Georgia GA2</strain>
    </source>
</reference>
<dbReference type="SMART" id="SM00440">
    <property type="entry name" value="ZnF_C2C2"/>
    <property type="match status" value="1"/>
</dbReference>
<dbReference type="GO" id="GO:0008270">
    <property type="term" value="F:zinc ion binding"/>
    <property type="evidence" value="ECO:0007669"/>
    <property type="project" value="UniProtKB-KW"/>
</dbReference>
<dbReference type="InterPro" id="IPR012164">
    <property type="entry name" value="Rpa12/Rpb9/Rpc10/TFS"/>
</dbReference>
<feature type="region of interest" description="Disordered" evidence="12">
    <location>
        <begin position="62"/>
        <end position="81"/>
    </location>
</feature>
<dbReference type="InterPro" id="IPR034004">
    <property type="entry name" value="Zn_ribbon_RPA12_C"/>
</dbReference>
<evidence type="ECO:0000313" key="14">
    <source>
        <dbReference type="EMBL" id="EEZ99110.1"/>
    </source>
</evidence>
<comment type="function">
    <text evidence="9">DNA-dependent RNA polymerase catalyzes the transcription of DNA into RNA using the four ribonucleoside triphosphates as substrates.</text>
</comment>
<name>D6WBZ4_TRICA</name>
<feature type="binding site" evidence="10">
    <location>
        <position position="35"/>
    </location>
    <ligand>
        <name>Zn(2+)</name>
        <dbReference type="ChEBI" id="CHEBI:29105"/>
        <label>1</label>
    </ligand>
</feature>
<evidence type="ECO:0000256" key="9">
    <source>
        <dbReference type="PIRNR" id="PIRNR005586"/>
    </source>
</evidence>
<dbReference type="Pfam" id="PF01096">
    <property type="entry name" value="Zn_ribbon_TFIIS"/>
    <property type="match status" value="1"/>
</dbReference>
<evidence type="ECO:0000256" key="12">
    <source>
        <dbReference type="SAM" id="MobiDB-lite"/>
    </source>
</evidence>
<keyword evidence="7 9" id="KW-0539">Nucleus</keyword>
<dbReference type="PROSITE" id="PS51133">
    <property type="entry name" value="ZF_TFIIS_2"/>
    <property type="match status" value="1"/>
</dbReference>
<evidence type="ECO:0000256" key="10">
    <source>
        <dbReference type="PIRSR" id="PIRSR005586-1"/>
    </source>
</evidence>
<dbReference type="GO" id="GO:0006363">
    <property type="term" value="P:termination of RNA polymerase I transcription"/>
    <property type="evidence" value="ECO:0000318"/>
    <property type="project" value="GO_Central"/>
</dbReference>
<dbReference type="STRING" id="7070.D6WBZ4"/>
<dbReference type="PROSITE" id="PS01030">
    <property type="entry name" value="RNA_POL_M_15KD"/>
    <property type="match status" value="1"/>
</dbReference>
<dbReference type="InterPro" id="IPR019761">
    <property type="entry name" value="DNA-dir_RNA_pol-M_15_CS"/>
</dbReference>
<dbReference type="KEGG" id="tca:655715"/>
<dbReference type="CDD" id="cd10507">
    <property type="entry name" value="Zn-ribbon_RPA12"/>
    <property type="match status" value="1"/>
</dbReference>
<sequence length="125" mass="14056">MSTGPNFESIEGFCPDCGSILPPLKQTGGVKCYACERNFPSDVFRGTKASYVIHFNSRDYKTHSMNKQNNKKDEEEDDGPVVDRKCAKCGHDKMTYATVQLRSADEGQTVFYTCTKCKFKESENS</sequence>
<feature type="binding site" evidence="10">
    <location>
        <position position="14"/>
    </location>
    <ligand>
        <name>Zn(2+)</name>
        <dbReference type="ChEBI" id="CHEBI:29105"/>
        <label>1</label>
    </ligand>
</feature>
<organism evidence="14 15">
    <name type="scientific">Tribolium castaneum</name>
    <name type="common">Red flour beetle</name>
    <dbReference type="NCBI Taxonomy" id="7070"/>
    <lineage>
        <taxon>Eukaryota</taxon>
        <taxon>Metazoa</taxon>
        <taxon>Ecdysozoa</taxon>
        <taxon>Arthropoda</taxon>
        <taxon>Hexapoda</taxon>
        <taxon>Insecta</taxon>
        <taxon>Pterygota</taxon>
        <taxon>Neoptera</taxon>
        <taxon>Endopterygota</taxon>
        <taxon>Coleoptera</taxon>
        <taxon>Polyphaga</taxon>
        <taxon>Cucujiformia</taxon>
        <taxon>Tenebrionidae</taxon>
        <taxon>Tenebrionidae incertae sedis</taxon>
        <taxon>Tribolium</taxon>
    </lineage>
</organism>
<feature type="domain" description="TFIIS-type" evidence="13">
    <location>
        <begin position="82"/>
        <end position="122"/>
    </location>
</feature>
<evidence type="ECO:0000256" key="6">
    <source>
        <dbReference type="ARBA" id="ARBA00023163"/>
    </source>
</evidence>
<dbReference type="Proteomes" id="UP000007266">
    <property type="component" value="Linkage group 2"/>
</dbReference>
<evidence type="ECO:0000256" key="11">
    <source>
        <dbReference type="PIRSR" id="PIRSR005586-2"/>
    </source>
</evidence>
<evidence type="ECO:0000256" key="8">
    <source>
        <dbReference type="ARBA" id="ARBA00044497"/>
    </source>
</evidence>
<evidence type="ECO:0000256" key="7">
    <source>
        <dbReference type="ARBA" id="ARBA00023242"/>
    </source>
</evidence>
<dbReference type="eggNOG" id="KOG2907">
    <property type="taxonomic scope" value="Eukaryota"/>
</dbReference>
<keyword evidence="5 10" id="KW-0862">Zinc</keyword>
<evidence type="ECO:0000256" key="5">
    <source>
        <dbReference type="ARBA" id="ARBA00022833"/>
    </source>
</evidence>
<evidence type="ECO:0000259" key="13">
    <source>
        <dbReference type="PROSITE" id="PS51133"/>
    </source>
</evidence>
<dbReference type="GO" id="GO:0005736">
    <property type="term" value="C:RNA polymerase I complex"/>
    <property type="evidence" value="ECO:0000318"/>
    <property type="project" value="GO_Central"/>
</dbReference>
<feature type="binding site" evidence="10">
    <location>
        <position position="114"/>
    </location>
    <ligand>
        <name>Zn(2+)</name>
        <dbReference type="ChEBI" id="CHEBI:29105"/>
        <label>2</label>
    </ligand>
</feature>
<dbReference type="PANTHER" id="PTHR11239">
    <property type="entry name" value="DNA-DIRECTED RNA POLYMERASE"/>
    <property type="match status" value="1"/>
</dbReference>
<keyword evidence="2 9" id="KW-0240">DNA-directed RNA polymerase</keyword>
<accession>D6WBZ4</accession>
<feature type="binding site" evidence="10">
    <location>
        <position position="86"/>
    </location>
    <ligand>
        <name>Zn(2+)</name>
        <dbReference type="ChEBI" id="CHEBI:29105"/>
        <label>2</label>
    </ligand>
</feature>
<gene>
    <name evidence="14" type="primary">AUGUSTUS-3.0.2_05003</name>
    <name evidence="14" type="ORF">TcasGA2_TC005003</name>
</gene>
<comment type="function">
    <text evidence="8">Core component of RNA polymerase I (Pol I), a DNA-dependent RNA polymerase which synthesizes ribosomal RNA precursors using the four ribonucleoside triphosphates as substrates. Can mediate Pol I proofreading of the nascent RNA transcript. Anchors into the Pol I active site to monitor transcription fidelity and cleave mis-incorporated 5'-ribonucleotides.</text>
</comment>
<dbReference type="OrthoDB" id="10056816at2759"/>
<evidence type="ECO:0000256" key="1">
    <source>
        <dbReference type="ARBA" id="ARBA00004604"/>
    </source>
</evidence>
<dbReference type="HOGENOM" id="CLU_093932_1_2_1"/>
<dbReference type="EMBL" id="KQ971309">
    <property type="protein sequence ID" value="EEZ99110.1"/>
    <property type="molecule type" value="Genomic_DNA"/>
</dbReference>
<feature type="binding site" evidence="10">
    <location>
        <position position="17"/>
    </location>
    <ligand>
        <name>Zn(2+)</name>
        <dbReference type="ChEBI" id="CHEBI:29105"/>
        <label>1</label>
    </ligand>
</feature>
<dbReference type="Gene3D" id="2.20.25.10">
    <property type="match status" value="1"/>
</dbReference>
<dbReference type="PROSITE" id="PS00466">
    <property type="entry name" value="ZF_TFIIS_1"/>
    <property type="match status" value="1"/>
</dbReference>
<feature type="binding site" evidence="10">
    <location>
        <position position="117"/>
    </location>
    <ligand>
        <name>Zn(2+)</name>
        <dbReference type="ChEBI" id="CHEBI:29105"/>
        <label>2</label>
    </ligand>
</feature>